<dbReference type="SUPFAM" id="SSF54862">
    <property type="entry name" value="4Fe-4S ferredoxins"/>
    <property type="match status" value="1"/>
</dbReference>
<gene>
    <name evidence="9" type="ORF">FZ040_01790</name>
</gene>
<feature type="domain" description="4Fe-4S ferredoxin-type" evidence="8">
    <location>
        <begin position="8"/>
        <end position="37"/>
    </location>
</feature>
<name>A0A5D6WA44_9FIRM</name>
<evidence type="ECO:0000256" key="7">
    <source>
        <dbReference type="ARBA" id="ARBA00023014"/>
    </source>
</evidence>
<keyword evidence="4" id="KW-0677">Repeat</keyword>
<sequence length="68" mass="7293">MTVSVKRRRAKILPQQCVACGTCLDVCPRGALSIFHGSFAQVDITRCVGCGLCARECPAGIIKLEVIE</sequence>
<dbReference type="Pfam" id="PF12838">
    <property type="entry name" value="Fer4_7"/>
    <property type="match status" value="1"/>
</dbReference>
<protein>
    <submittedName>
        <fullName evidence="9">4Fe-4S dicluster domain-containing protein</fullName>
    </submittedName>
</protein>
<dbReference type="PROSITE" id="PS51379">
    <property type="entry name" value="4FE4S_FER_2"/>
    <property type="match status" value="2"/>
</dbReference>
<evidence type="ECO:0000256" key="6">
    <source>
        <dbReference type="ARBA" id="ARBA00023004"/>
    </source>
</evidence>
<keyword evidence="2" id="KW-0004">4Fe-4S</keyword>
<keyword evidence="6" id="KW-0408">Iron</keyword>
<accession>A0A5D6WA44</accession>
<comment type="caution">
    <text evidence="9">The sequence shown here is derived from an EMBL/GenBank/DDBJ whole genome shotgun (WGS) entry which is preliminary data.</text>
</comment>
<evidence type="ECO:0000259" key="8">
    <source>
        <dbReference type="PROSITE" id="PS51379"/>
    </source>
</evidence>
<keyword evidence="3" id="KW-0479">Metal-binding</keyword>
<dbReference type="GO" id="GO:0046872">
    <property type="term" value="F:metal ion binding"/>
    <property type="evidence" value="ECO:0007669"/>
    <property type="project" value="UniProtKB-KW"/>
</dbReference>
<feature type="domain" description="4Fe-4S ferredoxin-type" evidence="8">
    <location>
        <begin position="38"/>
        <end position="67"/>
    </location>
</feature>
<dbReference type="EMBL" id="VTOY01000001">
    <property type="protein sequence ID" value="TYZ24797.1"/>
    <property type="molecule type" value="Genomic_DNA"/>
</dbReference>
<keyword evidence="1" id="KW-0813">Transport</keyword>
<dbReference type="PROSITE" id="PS00198">
    <property type="entry name" value="4FE4S_FER_1"/>
    <property type="match status" value="2"/>
</dbReference>
<dbReference type="RefSeq" id="WP_149170420.1">
    <property type="nucleotide sequence ID" value="NZ_VTOY01000001.1"/>
</dbReference>
<keyword evidence="10" id="KW-1185">Reference proteome</keyword>
<reference evidence="9 10" key="1">
    <citation type="submission" date="2019-08" db="EMBL/GenBank/DDBJ databases">
        <title>Selenomonas sp. mPRGC5 and Selenomonas sp. mPRGC8 isolated from ruminal fluid of dairy goat (Capra hircus).</title>
        <authorList>
            <person name="Poothong S."/>
            <person name="Nuengjamnong C."/>
            <person name="Tanasupawat S."/>
        </authorList>
    </citation>
    <scope>NUCLEOTIDE SEQUENCE [LARGE SCALE GENOMIC DNA]</scope>
    <source>
        <strain evidence="10">mPRGC5</strain>
    </source>
</reference>
<dbReference type="InterPro" id="IPR017896">
    <property type="entry name" value="4Fe4S_Fe-S-bd"/>
</dbReference>
<keyword evidence="7" id="KW-0411">Iron-sulfur</keyword>
<dbReference type="OrthoDB" id="1683619at2"/>
<dbReference type="GO" id="GO:0051539">
    <property type="term" value="F:4 iron, 4 sulfur cluster binding"/>
    <property type="evidence" value="ECO:0007669"/>
    <property type="project" value="UniProtKB-KW"/>
</dbReference>
<evidence type="ECO:0000256" key="3">
    <source>
        <dbReference type="ARBA" id="ARBA00022723"/>
    </source>
</evidence>
<organism evidence="9 10">
    <name type="scientific">Selenomonas ruminis</name>
    <dbReference type="NCBI Taxonomy" id="2593411"/>
    <lineage>
        <taxon>Bacteria</taxon>
        <taxon>Bacillati</taxon>
        <taxon>Bacillota</taxon>
        <taxon>Negativicutes</taxon>
        <taxon>Selenomonadales</taxon>
        <taxon>Selenomonadaceae</taxon>
        <taxon>Selenomonas</taxon>
    </lineage>
</organism>
<dbReference type="Gene3D" id="3.30.70.20">
    <property type="match status" value="1"/>
</dbReference>
<proteinExistence type="predicted"/>
<evidence type="ECO:0000256" key="4">
    <source>
        <dbReference type="ARBA" id="ARBA00022737"/>
    </source>
</evidence>
<dbReference type="InterPro" id="IPR050572">
    <property type="entry name" value="Fe-S_Ferredoxin"/>
</dbReference>
<evidence type="ECO:0000256" key="1">
    <source>
        <dbReference type="ARBA" id="ARBA00022448"/>
    </source>
</evidence>
<dbReference type="Gene3D" id="3.30.70.3270">
    <property type="match status" value="1"/>
</dbReference>
<evidence type="ECO:0000313" key="9">
    <source>
        <dbReference type="EMBL" id="TYZ24797.1"/>
    </source>
</evidence>
<dbReference type="PANTHER" id="PTHR43687:SF6">
    <property type="entry name" value="L-ASPARTATE SEMIALDEHYDE SULFURTRANSFERASE IRON-SULFUR SUBUNIT"/>
    <property type="match status" value="1"/>
</dbReference>
<evidence type="ECO:0000256" key="5">
    <source>
        <dbReference type="ARBA" id="ARBA00022982"/>
    </source>
</evidence>
<keyword evidence="5" id="KW-0249">Electron transport</keyword>
<evidence type="ECO:0000256" key="2">
    <source>
        <dbReference type="ARBA" id="ARBA00022485"/>
    </source>
</evidence>
<dbReference type="InterPro" id="IPR017900">
    <property type="entry name" value="4Fe4S_Fe_S_CS"/>
</dbReference>
<dbReference type="Proteomes" id="UP000323646">
    <property type="component" value="Unassembled WGS sequence"/>
</dbReference>
<dbReference type="PANTHER" id="PTHR43687">
    <property type="entry name" value="ADENYLYLSULFATE REDUCTASE, BETA SUBUNIT"/>
    <property type="match status" value="1"/>
</dbReference>
<dbReference type="AlphaFoldDB" id="A0A5D6WA44"/>
<evidence type="ECO:0000313" key="10">
    <source>
        <dbReference type="Proteomes" id="UP000323646"/>
    </source>
</evidence>